<keyword evidence="5" id="KW-0614">Plasmid</keyword>
<keyword evidence="2" id="KW-0238">DNA-binding</keyword>
<accession>A4JTF8</accession>
<evidence type="ECO:0000256" key="2">
    <source>
        <dbReference type="ARBA" id="ARBA00023125"/>
    </source>
</evidence>
<evidence type="ECO:0000259" key="4">
    <source>
        <dbReference type="PROSITE" id="PS50949"/>
    </source>
</evidence>
<dbReference type="InterPro" id="IPR008920">
    <property type="entry name" value="TF_FadR/GntR_C"/>
</dbReference>
<dbReference type="PANTHER" id="PTHR43537">
    <property type="entry name" value="TRANSCRIPTIONAL REGULATOR, GNTR FAMILY"/>
    <property type="match status" value="1"/>
</dbReference>
<organism evidence="5 6">
    <name type="scientific">Burkholderia vietnamiensis (strain G4 / LMG 22486)</name>
    <name type="common">Burkholderia cepacia (strain R1808)</name>
    <dbReference type="NCBI Taxonomy" id="269482"/>
    <lineage>
        <taxon>Bacteria</taxon>
        <taxon>Pseudomonadati</taxon>
        <taxon>Pseudomonadota</taxon>
        <taxon>Betaproteobacteria</taxon>
        <taxon>Burkholderiales</taxon>
        <taxon>Burkholderiaceae</taxon>
        <taxon>Burkholderia</taxon>
        <taxon>Burkholderia cepacia complex</taxon>
    </lineage>
</organism>
<dbReference type="SUPFAM" id="SSF48008">
    <property type="entry name" value="GntR ligand-binding domain-like"/>
    <property type="match status" value="1"/>
</dbReference>
<dbReference type="KEGG" id="bvi:Bcep1808_6672"/>
<evidence type="ECO:0000256" key="1">
    <source>
        <dbReference type="ARBA" id="ARBA00023015"/>
    </source>
</evidence>
<dbReference type="PROSITE" id="PS50949">
    <property type="entry name" value="HTH_GNTR"/>
    <property type="match status" value="1"/>
</dbReference>
<keyword evidence="3" id="KW-0804">Transcription</keyword>
<dbReference type="AlphaFoldDB" id="A4JTF8"/>
<dbReference type="InterPro" id="IPR011711">
    <property type="entry name" value="GntR_C"/>
</dbReference>
<evidence type="ECO:0000313" key="5">
    <source>
        <dbReference type="EMBL" id="ABO59561.1"/>
    </source>
</evidence>
<evidence type="ECO:0000256" key="3">
    <source>
        <dbReference type="ARBA" id="ARBA00023163"/>
    </source>
</evidence>
<dbReference type="GO" id="GO:0003677">
    <property type="term" value="F:DNA binding"/>
    <property type="evidence" value="ECO:0007669"/>
    <property type="project" value="UniProtKB-KW"/>
</dbReference>
<dbReference type="PANTHER" id="PTHR43537:SF5">
    <property type="entry name" value="UXU OPERON TRANSCRIPTIONAL REGULATOR"/>
    <property type="match status" value="1"/>
</dbReference>
<dbReference type="Gene3D" id="1.10.10.10">
    <property type="entry name" value="Winged helix-like DNA-binding domain superfamily/Winged helix DNA-binding domain"/>
    <property type="match status" value="2"/>
</dbReference>
<dbReference type="Gene3D" id="1.20.120.530">
    <property type="entry name" value="GntR ligand-binding domain-like"/>
    <property type="match status" value="1"/>
</dbReference>
<dbReference type="HOGENOM" id="CLU_059389_0_0_4"/>
<dbReference type="InterPro" id="IPR000524">
    <property type="entry name" value="Tscrpt_reg_HTH_GntR"/>
</dbReference>
<dbReference type="Proteomes" id="UP000002287">
    <property type="component" value="Plasmid pBVIE01"/>
</dbReference>
<dbReference type="SMART" id="SM00895">
    <property type="entry name" value="FCD"/>
    <property type="match status" value="1"/>
</dbReference>
<sequence length="281" mass="31650">METGVRLNEAELATELGVSRTPVRNVLLQLVDEGWLDYEPNKGFRLLEVPGGFDADDEEHSLLDERVMRDMALGNLRNVQSERALMHRYSVANGTLRSTLRRLMRDGLVGPSPGRGWIFTNVDPAALADSYRFRQIVEPAAILSDFYEVDVKALASLDKAHAEAIDRIGDFDRRYLFELDARFHRLLAQGAKTSGIVEAIEKQNNIRRANEYMGYARLDRIVASMKEHRQIIAAVRAGDRQLAAALMRIHLTVSMTETFEHISEDLERVRAGQVSIAGDSE</sequence>
<dbReference type="Pfam" id="PF00392">
    <property type="entry name" value="GntR"/>
    <property type="match status" value="1"/>
</dbReference>
<feature type="domain" description="HTH gntR-type" evidence="4">
    <location>
        <begin position="1"/>
        <end position="49"/>
    </location>
</feature>
<name>A4JTF8_BURVG</name>
<dbReference type="InterPro" id="IPR036390">
    <property type="entry name" value="WH_DNA-bd_sf"/>
</dbReference>
<dbReference type="SUPFAM" id="SSF46785">
    <property type="entry name" value="Winged helix' DNA-binding domain"/>
    <property type="match status" value="2"/>
</dbReference>
<dbReference type="Pfam" id="PF07729">
    <property type="entry name" value="FCD"/>
    <property type="match status" value="1"/>
</dbReference>
<proteinExistence type="predicted"/>
<gene>
    <name evidence="5" type="ordered locus">Bcep1808_6672</name>
</gene>
<evidence type="ECO:0000313" key="6">
    <source>
        <dbReference type="Proteomes" id="UP000002287"/>
    </source>
</evidence>
<dbReference type="InterPro" id="IPR036388">
    <property type="entry name" value="WH-like_DNA-bd_sf"/>
</dbReference>
<protein>
    <submittedName>
        <fullName evidence="5">Transcriptional regulator, GntR family</fullName>
    </submittedName>
</protein>
<keyword evidence="1" id="KW-0805">Transcription regulation</keyword>
<geneLocation type="plasmid" evidence="5 6">
    <name>pBVIE01</name>
</geneLocation>
<dbReference type="EMBL" id="CP000617">
    <property type="protein sequence ID" value="ABO59561.1"/>
    <property type="molecule type" value="Genomic_DNA"/>
</dbReference>
<dbReference type="GO" id="GO:0003700">
    <property type="term" value="F:DNA-binding transcription factor activity"/>
    <property type="evidence" value="ECO:0007669"/>
    <property type="project" value="InterPro"/>
</dbReference>
<dbReference type="SMART" id="SM00345">
    <property type="entry name" value="HTH_GNTR"/>
    <property type="match status" value="2"/>
</dbReference>
<reference evidence="5 6" key="1">
    <citation type="submission" date="2007-03" db="EMBL/GenBank/DDBJ databases">
        <title>Complete sequence of plasmid pBVIE01 of Burkholderia vietnamiensis G4.</title>
        <authorList>
            <consortium name="US DOE Joint Genome Institute"/>
            <person name="Copeland A."/>
            <person name="Lucas S."/>
            <person name="Lapidus A."/>
            <person name="Barry K."/>
            <person name="Detter J.C."/>
            <person name="Glavina del Rio T."/>
            <person name="Hammon N."/>
            <person name="Israni S."/>
            <person name="Dalin E."/>
            <person name="Tice H."/>
            <person name="Pitluck S."/>
            <person name="Chain P."/>
            <person name="Malfatti S."/>
            <person name="Shin M."/>
            <person name="Vergez L."/>
            <person name="Schmutz J."/>
            <person name="Larimer F."/>
            <person name="Land M."/>
            <person name="Hauser L."/>
            <person name="Kyrpides N."/>
            <person name="Tiedje J."/>
            <person name="Richardson P."/>
        </authorList>
    </citation>
    <scope>NUCLEOTIDE SEQUENCE [LARGE SCALE GENOMIC DNA]</scope>
    <source>
        <strain evidence="6">G4 / LMG 22486</strain>
        <plasmid evidence="5 6">pBVIE01</plasmid>
    </source>
</reference>